<dbReference type="RefSeq" id="WP_308158929.1">
    <property type="nucleotide sequence ID" value="NZ_JAGGMS010000001.1"/>
</dbReference>
<comment type="caution">
    <text evidence="1">The sequence shown here is derived from an EMBL/GenBank/DDBJ whole genome shotgun (WGS) entry which is preliminary data.</text>
</comment>
<evidence type="ECO:0000313" key="2">
    <source>
        <dbReference type="Proteomes" id="UP000741013"/>
    </source>
</evidence>
<keyword evidence="2" id="KW-1185">Reference proteome</keyword>
<dbReference type="EMBL" id="JAGGMS010000001">
    <property type="protein sequence ID" value="MBP2184639.1"/>
    <property type="molecule type" value="Genomic_DNA"/>
</dbReference>
<gene>
    <name evidence="1" type="ORF">JOM49_006165</name>
</gene>
<proteinExistence type="predicted"/>
<dbReference type="Proteomes" id="UP000741013">
    <property type="component" value="Unassembled WGS sequence"/>
</dbReference>
<accession>A0ABS4PYY4</accession>
<reference evidence="1 2" key="1">
    <citation type="submission" date="2021-03" db="EMBL/GenBank/DDBJ databases">
        <title>Sequencing the genomes of 1000 actinobacteria strains.</title>
        <authorList>
            <person name="Klenk H.-P."/>
        </authorList>
    </citation>
    <scope>NUCLEOTIDE SEQUENCE [LARGE SCALE GENOMIC DNA]</scope>
    <source>
        <strain evidence="1 2">DSM 45510</strain>
    </source>
</reference>
<protein>
    <submittedName>
        <fullName evidence="1">Uncharacterized protein</fullName>
    </submittedName>
</protein>
<organism evidence="1 2">
    <name type="scientific">Amycolatopsis magusensis</name>
    <dbReference type="NCBI Taxonomy" id="882444"/>
    <lineage>
        <taxon>Bacteria</taxon>
        <taxon>Bacillati</taxon>
        <taxon>Actinomycetota</taxon>
        <taxon>Actinomycetes</taxon>
        <taxon>Pseudonocardiales</taxon>
        <taxon>Pseudonocardiaceae</taxon>
        <taxon>Amycolatopsis</taxon>
    </lineage>
</organism>
<name>A0ABS4PYY4_9PSEU</name>
<sequence>MPESGHGISERPRAGAMLTGVGDEVPEDLLRHVVRTSGLPSAIARRVVSDVMGYFVETPEEYVRRRHAELRARQLPNARIWPLLREELAVRPVAAPELSERQLRRTVYG</sequence>
<evidence type="ECO:0000313" key="1">
    <source>
        <dbReference type="EMBL" id="MBP2184639.1"/>
    </source>
</evidence>